<gene>
    <name evidence="2" type="ORF">SHKM778_87710</name>
</gene>
<evidence type="ECO:0000313" key="2">
    <source>
        <dbReference type="EMBL" id="BFO22383.1"/>
    </source>
</evidence>
<feature type="compositionally biased region" description="Basic and acidic residues" evidence="1">
    <location>
        <begin position="39"/>
        <end position="60"/>
    </location>
</feature>
<evidence type="ECO:0000256" key="1">
    <source>
        <dbReference type="SAM" id="MobiDB-lite"/>
    </source>
</evidence>
<proteinExistence type="predicted"/>
<dbReference type="AlphaFoldDB" id="A0AAT9HXF4"/>
<sequence>MSGATQYDRLLGARYDTSRRLHAEELQVQRACARMEHEVRRHAVEQDTNERMRRAEERHRSAQSQRAARERLELEERMAQLMRTRRA</sequence>
<dbReference type="EMBL" id="AP035768">
    <property type="protein sequence ID" value="BFO22383.1"/>
    <property type="molecule type" value="Genomic_DNA"/>
</dbReference>
<reference evidence="2" key="1">
    <citation type="submission" date="2024-06" db="EMBL/GenBank/DDBJ databases">
        <authorList>
            <consortium name="consrtm"/>
            <person name="Uemura M."/>
            <person name="Terahara T."/>
        </authorList>
    </citation>
    <scope>NUCLEOTIDE SEQUENCE</scope>
    <source>
        <strain evidence="2">KM77-8</strain>
    </source>
</reference>
<protein>
    <submittedName>
        <fullName evidence="2">Uncharacterized protein</fullName>
    </submittedName>
</protein>
<name>A0AAT9HXF4_9ACTN</name>
<reference evidence="2" key="2">
    <citation type="submission" date="2024-07" db="EMBL/GenBank/DDBJ databases">
        <title>Streptomyces haneummycinica sp. nov., a new antibiotic-producing actinobacterium isolated from marine sediment.</title>
        <authorList>
            <person name="Uemura M."/>
            <person name="Hamada M."/>
            <person name="Hirano S."/>
            <person name="Kobayashi K."/>
            <person name="Ohshiro T."/>
            <person name="Kobayashi T."/>
            <person name="Terahara T."/>
        </authorList>
    </citation>
    <scope>NUCLEOTIDE SEQUENCE</scope>
    <source>
        <strain evidence="2">KM77-8</strain>
    </source>
</reference>
<feature type="region of interest" description="Disordered" evidence="1">
    <location>
        <begin position="39"/>
        <end position="68"/>
    </location>
</feature>
<organism evidence="2">
    <name type="scientific">Streptomyces haneummycinicus</name>
    <dbReference type="NCBI Taxonomy" id="3074435"/>
    <lineage>
        <taxon>Bacteria</taxon>
        <taxon>Bacillati</taxon>
        <taxon>Actinomycetota</taxon>
        <taxon>Actinomycetes</taxon>
        <taxon>Kitasatosporales</taxon>
        <taxon>Streptomycetaceae</taxon>
        <taxon>Streptomyces</taxon>
    </lineage>
</organism>
<accession>A0AAT9HXF4</accession>